<dbReference type="EMBL" id="LAJE02000161">
    <property type="protein sequence ID" value="OEO31341.1"/>
    <property type="molecule type" value="Genomic_DNA"/>
</dbReference>
<dbReference type="AlphaFoldDB" id="A0A1E5XRW1"/>
<evidence type="ECO:0000313" key="3">
    <source>
        <dbReference type="Proteomes" id="UP000095463"/>
    </source>
</evidence>
<dbReference type="OrthoDB" id="7950859at2"/>
<keyword evidence="3" id="KW-1185">Reference proteome</keyword>
<dbReference type="Proteomes" id="UP000095463">
    <property type="component" value="Unassembled WGS sequence"/>
</dbReference>
<reference evidence="2 3" key="1">
    <citation type="journal article" date="2015" name="Genome Announc.">
        <title>Genome Assemblies of Three Soil-Associated Devosia species: D. insulae, D. limi, and D. soli.</title>
        <authorList>
            <person name="Hassan Y.I."/>
            <person name="Lepp D."/>
            <person name="Zhou T."/>
        </authorList>
    </citation>
    <scope>NUCLEOTIDE SEQUENCE [LARGE SCALE GENOMIC DNA]</scope>
    <source>
        <strain evidence="2 3">DS-56</strain>
    </source>
</reference>
<accession>A0A1E5XRW1</accession>
<sequence>MGKINSEWHREHRMPANATRKQRAAWHYEHAQHCGCRALTPSITSLLVSEGYQIPKRIGEASASG</sequence>
<name>A0A1E5XRW1_9HYPH</name>
<feature type="compositionally biased region" description="Basic and acidic residues" evidence="1">
    <location>
        <begin position="1"/>
        <end position="14"/>
    </location>
</feature>
<organism evidence="2 3">
    <name type="scientific">Devosia insulae DS-56</name>
    <dbReference type="NCBI Taxonomy" id="1116389"/>
    <lineage>
        <taxon>Bacteria</taxon>
        <taxon>Pseudomonadati</taxon>
        <taxon>Pseudomonadota</taxon>
        <taxon>Alphaproteobacteria</taxon>
        <taxon>Hyphomicrobiales</taxon>
        <taxon>Devosiaceae</taxon>
        <taxon>Devosia</taxon>
    </lineage>
</organism>
<proteinExistence type="predicted"/>
<feature type="region of interest" description="Disordered" evidence="1">
    <location>
        <begin position="1"/>
        <end position="21"/>
    </location>
</feature>
<protein>
    <submittedName>
        <fullName evidence="2">Uncharacterized protein</fullName>
    </submittedName>
</protein>
<comment type="caution">
    <text evidence="2">The sequence shown here is derived from an EMBL/GenBank/DDBJ whole genome shotgun (WGS) entry which is preliminary data.</text>
</comment>
<dbReference type="RefSeq" id="WP_069909480.1">
    <property type="nucleotide sequence ID" value="NZ_LAJE02000161.1"/>
</dbReference>
<gene>
    <name evidence="2" type="ORF">VW23_016805</name>
</gene>
<evidence type="ECO:0000313" key="2">
    <source>
        <dbReference type="EMBL" id="OEO31341.1"/>
    </source>
</evidence>
<evidence type="ECO:0000256" key="1">
    <source>
        <dbReference type="SAM" id="MobiDB-lite"/>
    </source>
</evidence>